<dbReference type="PANTHER" id="PTHR12062">
    <property type="entry name" value="N-ACETYLGLUCOSAMINYLTRANSFERASE VI"/>
    <property type="match status" value="1"/>
</dbReference>
<dbReference type="InterPro" id="IPR006759">
    <property type="entry name" value="Glyco_transf_54"/>
</dbReference>
<evidence type="ECO:0000256" key="1">
    <source>
        <dbReference type="SAM" id="Phobius"/>
    </source>
</evidence>
<dbReference type="PROSITE" id="PS51257">
    <property type="entry name" value="PROKAR_LIPOPROTEIN"/>
    <property type="match status" value="1"/>
</dbReference>
<proteinExistence type="predicted"/>
<dbReference type="PANTHER" id="PTHR12062:SF9">
    <property type="entry name" value="ALPHA-1,3-MANNOSYL-GLYCOPROTEIN 4-BETA-N-ACETYLGLUCOSAMINYLTRANSFERASE A, ISOFORM A"/>
    <property type="match status" value="1"/>
</dbReference>
<gene>
    <name evidence="3" type="ORF">APHIGO_LOCUS10145</name>
</gene>
<feature type="transmembrane region" description="Helical" evidence="1">
    <location>
        <begin position="9"/>
        <end position="29"/>
    </location>
</feature>
<evidence type="ECO:0000259" key="2">
    <source>
        <dbReference type="Pfam" id="PF04666"/>
    </source>
</evidence>
<feature type="domain" description="MGAT4 conserved region" evidence="2">
    <location>
        <begin position="115"/>
        <end position="389"/>
    </location>
</feature>
<protein>
    <recommendedName>
        <fullName evidence="2">MGAT4 conserved region domain-containing protein</fullName>
    </recommendedName>
</protein>
<evidence type="ECO:0000313" key="3">
    <source>
        <dbReference type="EMBL" id="CAH1736390.1"/>
    </source>
</evidence>
<dbReference type="Proteomes" id="UP001154329">
    <property type="component" value="Chromosome 4"/>
</dbReference>
<keyword evidence="4" id="KW-1185">Reference proteome</keyword>
<keyword evidence="1" id="KW-1133">Transmembrane helix</keyword>
<dbReference type="InterPro" id="IPR057279">
    <property type="entry name" value="MGAT4"/>
</dbReference>
<dbReference type="AlphaFoldDB" id="A0A9P0NPJ5"/>
<name>A0A9P0NPJ5_APHGO</name>
<dbReference type="GO" id="GO:0005793">
    <property type="term" value="C:endoplasmic reticulum-Golgi intermediate compartment"/>
    <property type="evidence" value="ECO:0007669"/>
    <property type="project" value="TreeGrafter"/>
</dbReference>
<dbReference type="GO" id="GO:0006487">
    <property type="term" value="P:protein N-linked glycosylation"/>
    <property type="evidence" value="ECO:0007669"/>
    <property type="project" value="TreeGrafter"/>
</dbReference>
<accession>A0A9P0NPJ5</accession>
<keyword evidence="1" id="KW-0472">Membrane</keyword>
<keyword evidence="1" id="KW-0812">Transmembrane</keyword>
<dbReference type="GO" id="GO:0005783">
    <property type="term" value="C:endoplasmic reticulum"/>
    <property type="evidence" value="ECO:0007669"/>
    <property type="project" value="TreeGrafter"/>
</dbReference>
<reference evidence="3" key="2">
    <citation type="submission" date="2022-10" db="EMBL/GenBank/DDBJ databases">
        <authorList>
            <consortium name="ENA_rothamsted_submissions"/>
            <consortium name="culmorum"/>
            <person name="King R."/>
        </authorList>
    </citation>
    <scope>NUCLEOTIDE SEQUENCE</scope>
</reference>
<dbReference type="EMBL" id="OU899037">
    <property type="protein sequence ID" value="CAH1736390.1"/>
    <property type="molecule type" value="Genomic_DNA"/>
</dbReference>
<organism evidence="3 4">
    <name type="scientific">Aphis gossypii</name>
    <name type="common">Cotton aphid</name>
    <dbReference type="NCBI Taxonomy" id="80765"/>
    <lineage>
        <taxon>Eukaryota</taxon>
        <taxon>Metazoa</taxon>
        <taxon>Ecdysozoa</taxon>
        <taxon>Arthropoda</taxon>
        <taxon>Hexapoda</taxon>
        <taxon>Insecta</taxon>
        <taxon>Pterygota</taxon>
        <taxon>Neoptera</taxon>
        <taxon>Paraneoptera</taxon>
        <taxon>Hemiptera</taxon>
        <taxon>Sternorrhyncha</taxon>
        <taxon>Aphidomorpha</taxon>
        <taxon>Aphidoidea</taxon>
        <taxon>Aphididae</taxon>
        <taxon>Aphidini</taxon>
        <taxon>Aphis</taxon>
        <taxon>Aphis</taxon>
    </lineage>
</organism>
<evidence type="ECO:0000313" key="4">
    <source>
        <dbReference type="Proteomes" id="UP001154329"/>
    </source>
</evidence>
<dbReference type="GO" id="GO:0005795">
    <property type="term" value="C:Golgi stack"/>
    <property type="evidence" value="ECO:0007669"/>
    <property type="project" value="TreeGrafter"/>
</dbReference>
<dbReference type="Pfam" id="PF04666">
    <property type="entry name" value="MGAT4_cons"/>
    <property type="match status" value="1"/>
</dbReference>
<reference evidence="3" key="1">
    <citation type="submission" date="2022-02" db="EMBL/GenBank/DDBJ databases">
        <authorList>
            <person name="King R."/>
        </authorList>
    </citation>
    <scope>NUCLEOTIDE SEQUENCE</scope>
</reference>
<dbReference type="GO" id="GO:0008375">
    <property type="term" value="F:acetylglucosaminyltransferase activity"/>
    <property type="evidence" value="ECO:0007669"/>
    <property type="project" value="TreeGrafter"/>
</dbReference>
<sequence length="394" mass="46089">MRFHRPKFCFWLFIFITLLSCFTVMFIFISDTRIAYDHPLTKTYMKMEMEKIIEHMTRLYELKDGEIQEIIEHFGPILKTIVKTLNITVPEDIESLMVAYKSAGMVSAPMSHFDLFTFLPHLWSHEDFLKPFILHSRGRNEVSIVFGIPTVRRQKRNYLIQTLISFVKNMNQTEQDDSLIVVMIAEVDLEYTRQLSEEIKNRLSDAVNSGLLEIIAPSPGYYPDLKNLRLTLGDSEDRVRWRSKQNLDFALLMMYCQPKGSFYVQLEDDLIARPQYQSLMKQTALQRIADEQEWFILDFGGLGFIGKMIRSSDLPWLIQFIIMFYNDKPGDWLLEGLVQTKACHLGRSRKSCKNAKDGIWVKHNESFFQHMGTWSSLAGKIQLLKANNFYNKSI</sequence>